<evidence type="ECO:0000313" key="13">
    <source>
        <dbReference type="Proteomes" id="UP000429523"/>
    </source>
</evidence>
<name>A0A6A4D886_9STRA</name>
<dbReference type="InterPro" id="IPR036678">
    <property type="entry name" value="MutS_con_dom_sf"/>
</dbReference>
<feature type="compositionally biased region" description="Low complexity" evidence="6">
    <location>
        <begin position="868"/>
        <end position="888"/>
    </location>
</feature>
<keyword evidence="3" id="KW-0067">ATP-binding</keyword>
<evidence type="ECO:0000256" key="7">
    <source>
        <dbReference type="SAM" id="Phobius"/>
    </source>
</evidence>
<dbReference type="EMBL" id="QXGA01000754">
    <property type="protein sequence ID" value="KAE9141838.1"/>
    <property type="molecule type" value="Genomic_DNA"/>
</dbReference>
<dbReference type="GO" id="GO:0140664">
    <property type="term" value="F:ATP-dependent DNA damage sensor activity"/>
    <property type="evidence" value="ECO:0007669"/>
    <property type="project" value="InterPro"/>
</dbReference>
<proteinExistence type="inferred from homology"/>
<dbReference type="SMART" id="SM00533">
    <property type="entry name" value="MUTSd"/>
    <property type="match status" value="1"/>
</dbReference>
<organism evidence="12 14">
    <name type="scientific">Phytophthora fragariae</name>
    <dbReference type="NCBI Taxonomy" id="53985"/>
    <lineage>
        <taxon>Eukaryota</taxon>
        <taxon>Sar</taxon>
        <taxon>Stramenopiles</taxon>
        <taxon>Oomycota</taxon>
        <taxon>Peronosporomycetes</taxon>
        <taxon>Peronosporales</taxon>
        <taxon>Peronosporaceae</taxon>
        <taxon>Phytophthora</taxon>
    </lineage>
</organism>
<dbReference type="GO" id="GO:0007131">
    <property type="term" value="P:reciprocal meiotic recombination"/>
    <property type="evidence" value="ECO:0007669"/>
    <property type="project" value="TreeGrafter"/>
</dbReference>
<evidence type="ECO:0000313" key="11">
    <source>
        <dbReference type="EMBL" id="KAE9221492.1"/>
    </source>
</evidence>
<evidence type="ECO:0000313" key="16">
    <source>
        <dbReference type="Proteomes" id="UP000476176"/>
    </source>
</evidence>
<dbReference type="Proteomes" id="UP000437068">
    <property type="component" value="Unassembled WGS sequence"/>
</dbReference>
<dbReference type="InterPro" id="IPR007861">
    <property type="entry name" value="DNA_mismatch_repair_MutS_clamp"/>
</dbReference>
<evidence type="ECO:0000259" key="8">
    <source>
        <dbReference type="PROSITE" id="PS00486"/>
    </source>
</evidence>
<dbReference type="PROSITE" id="PS00486">
    <property type="entry name" value="DNA_MISMATCH_REPAIR_2"/>
    <property type="match status" value="1"/>
</dbReference>
<dbReference type="EMBL" id="QXGE01000805">
    <property type="protein sequence ID" value="KAE9303398.1"/>
    <property type="molecule type" value="Genomic_DNA"/>
</dbReference>
<dbReference type="GO" id="GO:0006298">
    <property type="term" value="P:mismatch repair"/>
    <property type="evidence" value="ECO:0007669"/>
    <property type="project" value="InterPro"/>
</dbReference>
<dbReference type="SUPFAM" id="SSF52540">
    <property type="entry name" value="P-loop containing nucleoside triphosphate hydrolases"/>
    <property type="match status" value="1"/>
</dbReference>
<dbReference type="InterPro" id="IPR036187">
    <property type="entry name" value="DNA_mismatch_repair_MutS_sf"/>
</dbReference>
<keyword evidence="7" id="KW-0472">Membrane</keyword>
<feature type="transmembrane region" description="Helical" evidence="7">
    <location>
        <begin position="103"/>
        <end position="124"/>
    </location>
</feature>
<feature type="domain" description="DNA mismatch repair proteins mutS family" evidence="8">
    <location>
        <begin position="1496"/>
        <end position="1512"/>
    </location>
</feature>
<dbReference type="FunFam" id="3.40.50.300:FF:000870">
    <property type="entry name" value="MutS protein homolog 4"/>
    <property type="match status" value="1"/>
</dbReference>
<dbReference type="EMBL" id="QXGF01000854">
    <property type="protein sequence ID" value="KAE8934942.1"/>
    <property type="molecule type" value="Genomic_DNA"/>
</dbReference>
<evidence type="ECO:0000256" key="6">
    <source>
        <dbReference type="SAM" id="MobiDB-lite"/>
    </source>
</evidence>
<dbReference type="PANTHER" id="PTHR11361">
    <property type="entry name" value="DNA MISMATCH REPAIR PROTEIN MUTS FAMILY MEMBER"/>
    <property type="match status" value="1"/>
</dbReference>
<dbReference type="GO" id="GO:0030983">
    <property type="term" value="F:mismatched DNA binding"/>
    <property type="evidence" value="ECO:0007669"/>
    <property type="project" value="InterPro"/>
</dbReference>
<dbReference type="InterPro" id="IPR007696">
    <property type="entry name" value="DNA_mismatch_repair_MutS_core"/>
</dbReference>
<feature type="transmembrane region" description="Helical" evidence="7">
    <location>
        <begin position="540"/>
        <end position="558"/>
    </location>
</feature>
<dbReference type="Proteomes" id="UP000440732">
    <property type="component" value="Unassembled WGS sequence"/>
</dbReference>
<dbReference type="InterPro" id="IPR000432">
    <property type="entry name" value="DNA_mismatch_repair_MutS_C"/>
</dbReference>
<feature type="region of interest" description="Disordered" evidence="6">
    <location>
        <begin position="867"/>
        <end position="889"/>
    </location>
</feature>
<feature type="region of interest" description="Disordered" evidence="6">
    <location>
        <begin position="1"/>
        <end position="84"/>
    </location>
</feature>
<keyword evidence="2" id="KW-0547">Nucleotide-binding</keyword>
<sequence length="1668" mass="186016">MSESEPKSPRVTKEKRKKQSSATVAVVNTSNEEPAAYAGEQHSFGRTADAGVDKVHRRSSSIHNHNQDSSPAPEVSDTKPQDDKEFEFVSPHQNTKTGPRFDAIAVLVVMSFKVLVAPIILIAICVNSPYLQSPYVFRAASESYLGYQKLDSDVTYDCPKCGVTCERSVLQLAQFKQDPMMGKPAFGTLRTDSFEGYNSTLSASAKALIEELDSSNAICGDGSSDWGDSLIFISAEPKLIVNAVQVLGLPVSSDMVAEVTAAVTGSCNSRWTIEARLKTFMFQPIPHINEFSSILAADLTIFPESLDCRKVVANYDIGTDLTRAFVSEGLDQTRNAPTTLRLFPYNFPCVINTVGRTVAPVSDVQSTDVIVQPMLRGYYGGCFVHLVNTSGIYIDANCDISSLWIDYGLMLQAPDDIPLCSTEGICVHNYYNSQWEWASTEDGVSIKMSYNTIRSRYADKVEMSVLPGIVIMQILLMSMLSMYQVMGQKQSVLLSQIWAYRCQNGRMQAMYLLQIAYHLYRESDTYYLALGTGTMSVECVWNLTFCVMAFSYSFVNIVKSRTGEQQLDRHFRLSWEMVLLIVTAIVANALISIRYTSLSYIFDINSKTLQRSGDGAGICKLTDSCIIFSVNIAVVIAAFAMVVWGATASVAYVLRIRHNPHPVEDLKAWFMSWKVAFEVTLRPPPKTKTKALTHGASVVNLTDATSFECYCIGEHFRFMFNDCEDISHVKNNNTRVPTAEAVLLSGFVYRGKYLYRADDVILLLFTRFAPNFILRTFNVLVVRWDVNPTTYAVSRPTVCLWTEVVDVTIILVRTRDSRVASSAFSQIQRKCEMDQVAPASRVELDEGAVRPPRYGVPVPERAETIAKGAASRNNLSSSRAGSRGSTTTENESRSSFLIAAVAENRAREIGICAIDLVSPYELLLWTVIDSHSYVDTMSLLQAYQPVEILVVETSKSRKINDEIAKRFSGSNCRVVPLARKYFDQTKGAEDIKRVMANNVDINIGRNYVAMASVACVMKYIEYIQGVYIAEKTMKVVLSPSTRKLLMDHATVSALELVQGTRGRNDSQSLSRMLNNTQTSAGNRLLRSTMLQPTCHLKTIQARQEVVGIFLDNPAWFFDVMEELRDFVDLDRLLSQLVFVPKVITPRVSRIAIGSVIALKHTLECLPKLVSCLETTSVQLDRPCPLLDSIIQSLRDEQFTGIKADIERVVNDRVKVCRSAARKRIQECFAVRAGVDGMLDVARRTYLDTIEKIHEVVHTYKENLGIPIRLNYTSRRGYHLAVPVNCNDLSACFIERVATKSVICCSTKALVSLNVRLNEALTAVYKLSNDVIQQLLDKIRPRASTMHAMVESVALLDMLLSFVNVVALSPPDQPYTKPTITEHGNLVIKKGRHPLVERVLKDRTYIPSDTFFDPLSTFHIVTGPNCAGKSTYLRAMALITILAQMGCYVPASEATIPIRDRICTRFGTSDDMEENASSFAVEMTETAFILETCTSRSLVLIDELGRGTANDEGAAIAWSISEEMIQRGSYTCFATHYHQLNRLAQLYPRCRCYHMGTESNVNSVHFRYVLKDGPFPSTGMYGIKTAALSGLPAEVIHEAERIYEKLRSDREIADNSIDQASTTSGSSIINRNLLHHLYVLRYADLDYAGLRRQLQHLRNRFLAPVAESS</sequence>
<feature type="compositionally biased region" description="Polar residues" evidence="6">
    <location>
        <begin position="61"/>
        <end position="70"/>
    </location>
</feature>
<comment type="similarity">
    <text evidence="1">Belongs to the DNA mismatch repair MutS family.</text>
</comment>
<dbReference type="Pfam" id="PF05188">
    <property type="entry name" value="MutS_II"/>
    <property type="match status" value="1"/>
</dbReference>
<keyword evidence="7" id="KW-0812">Transmembrane</keyword>
<feature type="transmembrane region" description="Helical" evidence="7">
    <location>
        <begin position="578"/>
        <end position="602"/>
    </location>
</feature>
<dbReference type="SMART" id="SM00534">
    <property type="entry name" value="MUTSac"/>
    <property type="match status" value="1"/>
</dbReference>
<keyword evidence="4" id="KW-0238">DNA-binding</keyword>
<comment type="caution">
    <text evidence="12">The sequence shown here is derived from an EMBL/GenBank/DDBJ whole genome shotgun (WGS) entry which is preliminary data.</text>
</comment>
<dbReference type="GO" id="GO:0005634">
    <property type="term" value="C:nucleus"/>
    <property type="evidence" value="ECO:0007669"/>
    <property type="project" value="TreeGrafter"/>
</dbReference>
<dbReference type="InterPro" id="IPR045076">
    <property type="entry name" value="MutS"/>
</dbReference>
<feature type="transmembrane region" description="Helical" evidence="7">
    <location>
        <begin position="465"/>
        <end position="483"/>
    </location>
</feature>
<evidence type="ECO:0000256" key="4">
    <source>
        <dbReference type="ARBA" id="ARBA00023125"/>
    </source>
</evidence>
<dbReference type="EMBL" id="QXGC01000772">
    <property type="protein sequence ID" value="KAE9221492.1"/>
    <property type="molecule type" value="Genomic_DNA"/>
</dbReference>
<dbReference type="Proteomes" id="UP000429523">
    <property type="component" value="Unassembled WGS sequence"/>
</dbReference>
<evidence type="ECO:0000313" key="15">
    <source>
        <dbReference type="Proteomes" id="UP000440732"/>
    </source>
</evidence>
<evidence type="ECO:0000256" key="2">
    <source>
        <dbReference type="ARBA" id="ARBA00022741"/>
    </source>
</evidence>
<dbReference type="Pfam" id="PF05190">
    <property type="entry name" value="MutS_IV"/>
    <property type="match status" value="1"/>
</dbReference>
<evidence type="ECO:0000313" key="12">
    <source>
        <dbReference type="EMBL" id="KAE9303398.1"/>
    </source>
</evidence>
<gene>
    <name evidence="12" type="ORF">PF001_g13562</name>
    <name evidence="11" type="ORF">PF004_g13034</name>
    <name evidence="10" type="ORF">PF006_g13003</name>
    <name evidence="9" type="ORF">PF009_g15093</name>
</gene>
<feature type="transmembrane region" description="Helical" evidence="7">
    <location>
        <begin position="626"/>
        <end position="654"/>
    </location>
</feature>
<dbReference type="PANTHER" id="PTHR11361:SF21">
    <property type="entry name" value="MUTS PROTEIN HOMOLOG 4"/>
    <property type="match status" value="1"/>
</dbReference>
<dbReference type="SUPFAM" id="SSF48334">
    <property type="entry name" value="DNA repair protein MutS, domain III"/>
    <property type="match status" value="1"/>
</dbReference>
<feature type="compositionally biased region" description="Basic and acidic residues" evidence="6">
    <location>
        <begin position="1"/>
        <end position="12"/>
    </location>
</feature>
<evidence type="ECO:0000313" key="10">
    <source>
        <dbReference type="EMBL" id="KAE9141838.1"/>
    </source>
</evidence>
<feature type="compositionally biased region" description="Polar residues" evidence="6">
    <location>
        <begin position="20"/>
        <end position="32"/>
    </location>
</feature>
<dbReference type="Proteomes" id="UP000476176">
    <property type="component" value="Unassembled WGS sequence"/>
</dbReference>
<dbReference type="Pfam" id="PF05192">
    <property type="entry name" value="MutS_III"/>
    <property type="match status" value="1"/>
</dbReference>
<evidence type="ECO:0000313" key="14">
    <source>
        <dbReference type="Proteomes" id="UP000437068"/>
    </source>
</evidence>
<keyword evidence="7" id="KW-1133">Transmembrane helix</keyword>
<keyword evidence="5" id="KW-0469">Meiosis</keyword>
<dbReference type="Pfam" id="PF00488">
    <property type="entry name" value="MutS_V"/>
    <property type="match status" value="1"/>
</dbReference>
<dbReference type="InterPro" id="IPR027417">
    <property type="entry name" value="P-loop_NTPase"/>
</dbReference>
<evidence type="ECO:0000256" key="5">
    <source>
        <dbReference type="ARBA" id="ARBA00023254"/>
    </source>
</evidence>
<evidence type="ECO:0000313" key="9">
    <source>
        <dbReference type="EMBL" id="KAE8934942.1"/>
    </source>
</evidence>
<dbReference type="Gene3D" id="3.40.50.300">
    <property type="entry name" value="P-loop containing nucleotide triphosphate hydrolases"/>
    <property type="match status" value="1"/>
</dbReference>
<evidence type="ECO:0000256" key="3">
    <source>
        <dbReference type="ARBA" id="ARBA00022840"/>
    </source>
</evidence>
<dbReference type="Gene3D" id="3.30.420.110">
    <property type="entry name" value="MutS, connector domain"/>
    <property type="match status" value="1"/>
</dbReference>
<dbReference type="GO" id="GO:0005524">
    <property type="term" value="F:ATP binding"/>
    <property type="evidence" value="ECO:0007669"/>
    <property type="project" value="UniProtKB-KW"/>
</dbReference>
<dbReference type="InterPro" id="IPR007860">
    <property type="entry name" value="DNA_mmatch_repair_MutS_con_dom"/>
</dbReference>
<dbReference type="Gene3D" id="1.10.1420.10">
    <property type="match status" value="2"/>
</dbReference>
<accession>A0A6A4D886</accession>
<reference evidence="13 14" key="1">
    <citation type="submission" date="2018-08" db="EMBL/GenBank/DDBJ databases">
        <title>Genomic investigation of the strawberry pathogen Phytophthora fragariae indicates pathogenicity is determined by transcriptional variation in three key races.</title>
        <authorList>
            <person name="Adams T.M."/>
            <person name="Armitage A.D."/>
            <person name="Sobczyk M.K."/>
            <person name="Bates H.J."/>
            <person name="Dunwell J.M."/>
            <person name="Nellist C.F."/>
            <person name="Harrison R.J."/>
        </authorList>
    </citation>
    <scope>NUCLEOTIDE SEQUENCE [LARGE SCALE GENOMIC DNA]</scope>
    <source>
        <strain evidence="12 14">A4</strain>
        <strain evidence="11 16">BC-23</strain>
        <strain evidence="10 15">NOV-5</strain>
        <strain evidence="9 13">NOV-9</strain>
    </source>
</reference>
<evidence type="ECO:0000256" key="1">
    <source>
        <dbReference type="ARBA" id="ARBA00006271"/>
    </source>
</evidence>
<protein>
    <submittedName>
        <fullName evidence="12">DNA mismatch repair protein</fullName>
    </submittedName>
</protein>